<evidence type="ECO:0000256" key="1">
    <source>
        <dbReference type="ARBA" id="ARBA00005854"/>
    </source>
</evidence>
<dbReference type="Pfam" id="PF00389">
    <property type="entry name" value="2-Hacid_dh"/>
    <property type="match status" value="1"/>
</dbReference>
<keyword evidence="3" id="KW-0520">NAD</keyword>
<accession>A0ABS1CMQ7</accession>
<feature type="domain" description="D-isomer specific 2-hydroxyacid dehydrogenase NAD-binding" evidence="6">
    <location>
        <begin position="106"/>
        <end position="302"/>
    </location>
</feature>
<dbReference type="InterPro" id="IPR036291">
    <property type="entry name" value="NAD(P)-bd_dom_sf"/>
</dbReference>
<dbReference type="InterPro" id="IPR058205">
    <property type="entry name" value="D-LDH-like"/>
</dbReference>
<name>A0ABS1CMQ7_9GAMM</name>
<dbReference type="InterPro" id="IPR006140">
    <property type="entry name" value="D-isomer_DH_NAD-bd"/>
</dbReference>
<evidence type="ECO:0000256" key="3">
    <source>
        <dbReference type="ARBA" id="ARBA00023027"/>
    </source>
</evidence>
<organism evidence="7 8">
    <name type="scientific">Thiohalocapsa halophila</name>
    <dbReference type="NCBI Taxonomy" id="69359"/>
    <lineage>
        <taxon>Bacteria</taxon>
        <taxon>Pseudomonadati</taxon>
        <taxon>Pseudomonadota</taxon>
        <taxon>Gammaproteobacteria</taxon>
        <taxon>Chromatiales</taxon>
        <taxon>Chromatiaceae</taxon>
        <taxon>Thiohalocapsa</taxon>
    </lineage>
</organism>
<evidence type="ECO:0000259" key="5">
    <source>
        <dbReference type="Pfam" id="PF00389"/>
    </source>
</evidence>
<evidence type="ECO:0000313" key="8">
    <source>
        <dbReference type="Proteomes" id="UP000748752"/>
    </source>
</evidence>
<evidence type="ECO:0000256" key="4">
    <source>
        <dbReference type="RuleBase" id="RU003719"/>
    </source>
</evidence>
<comment type="similarity">
    <text evidence="1 4">Belongs to the D-isomer specific 2-hydroxyacid dehydrogenase family.</text>
</comment>
<dbReference type="PROSITE" id="PS00670">
    <property type="entry name" value="D_2_HYDROXYACID_DH_2"/>
    <property type="match status" value="1"/>
</dbReference>
<keyword evidence="2 4" id="KW-0560">Oxidoreductase</keyword>
<protein>
    <submittedName>
        <fullName evidence="7">Hydroxyacid dehydrogenase</fullName>
    </submittedName>
</protein>
<dbReference type="Pfam" id="PF02826">
    <property type="entry name" value="2-Hacid_dh_C"/>
    <property type="match status" value="1"/>
</dbReference>
<feature type="domain" description="D-isomer specific 2-hydroxyacid dehydrogenase catalytic" evidence="5">
    <location>
        <begin position="17"/>
        <end position="332"/>
    </location>
</feature>
<dbReference type="Gene3D" id="3.40.50.720">
    <property type="entry name" value="NAD(P)-binding Rossmann-like Domain"/>
    <property type="match status" value="2"/>
</dbReference>
<dbReference type="Proteomes" id="UP000748752">
    <property type="component" value="Unassembled WGS sequence"/>
</dbReference>
<evidence type="ECO:0000313" key="7">
    <source>
        <dbReference type="EMBL" id="MBK1633216.1"/>
    </source>
</evidence>
<dbReference type="SUPFAM" id="SSF51735">
    <property type="entry name" value="NAD(P)-binding Rossmann-fold domains"/>
    <property type="match status" value="1"/>
</dbReference>
<evidence type="ECO:0000259" key="6">
    <source>
        <dbReference type="Pfam" id="PF02826"/>
    </source>
</evidence>
<dbReference type="EMBL" id="NRRV01000072">
    <property type="protein sequence ID" value="MBK1633216.1"/>
    <property type="molecule type" value="Genomic_DNA"/>
</dbReference>
<dbReference type="PROSITE" id="PS00671">
    <property type="entry name" value="D_2_HYDROXYACID_DH_3"/>
    <property type="match status" value="1"/>
</dbReference>
<dbReference type="PANTHER" id="PTHR43026">
    <property type="entry name" value="2-HYDROXYACID DEHYDROGENASE HOMOLOG 1-RELATED"/>
    <property type="match status" value="1"/>
</dbReference>
<dbReference type="SUPFAM" id="SSF52283">
    <property type="entry name" value="Formate/glycerate dehydrogenase catalytic domain-like"/>
    <property type="match status" value="1"/>
</dbReference>
<dbReference type="CDD" id="cd12187">
    <property type="entry name" value="LDH_like_1"/>
    <property type="match status" value="1"/>
</dbReference>
<comment type="caution">
    <text evidence="7">The sequence shown here is derived from an EMBL/GenBank/DDBJ whole genome shotgun (WGS) entry which is preliminary data.</text>
</comment>
<dbReference type="RefSeq" id="WP_200241308.1">
    <property type="nucleotide sequence ID" value="NZ_NRRV01000072.1"/>
</dbReference>
<evidence type="ECO:0000256" key="2">
    <source>
        <dbReference type="ARBA" id="ARBA00023002"/>
    </source>
</evidence>
<keyword evidence="8" id="KW-1185">Reference proteome</keyword>
<gene>
    <name evidence="7" type="ORF">CKO31_21165</name>
</gene>
<proteinExistence type="inferred from homology"/>
<reference evidence="7 8" key="1">
    <citation type="journal article" date="2020" name="Microorganisms">
        <title>Osmotic Adaptation and Compatible Solute Biosynthesis of Phototrophic Bacteria as Revealed from Genome Analyses.</title>
        <authorList>
            <person name="Imhoff J.F."/>
            <person name="Rahn T."/>
            <person name="Kunzel S."/>
            <person name="Keller A."/>
            <person name="Neulinger S.C."/>
        </authorList>
    </citation>
    <scope>NUCLEOTIDE SEQUENCE [LARGE SCALE GENOMIC DNA]</scope>
    <source>
        <strain evidence="7 8">DSM 6210</strain>
    </source>
</reference>
<dbReference type="InterPro" id="IPR006139">
    <property type="entry name" value="D-isomer_2_OHA_DH_cat_dom"/>
</dbReference>
<dbReference type="PANTHER" id="PTHR43026:SF1">
    <property type="entry name" value="2-HYDROXYACID DEHYDROGENASE HOMOLOG 1-RELATED"/>
    <property type="match status" value="1"/>
</dbReference>
<sequence>MKIHVFETEGWERDPFRSLEDKHELSFTSDALSADNAAEHADAEAVSTFIYSALGADVLDALPALRSVASRSTGVDHIDLGRCRERGITVCNVPTYGANTVAEHVFGLLLMISHRLEEAVQRTRSGRFDSHGLQGFDLKGRVMGVVGTGDIGRETIRIATGFRMQVLAYDVAPDEEAARSLGFDYVSLDELLARADVISLHVPDIPETEHLIDRPQFDRMKNGAVLINTARGSIVNTRALARALAEQKLAAAGLDVLPEEPVIREEAELLRSVYEQSHNLDNLLANEVLAHLRNVVITPHSAFNTREAVGRILDTTVENLRGCAEGRPRNVVT</sequence>
<dbReference type="InterPro" id="IPR029753">
    <property type="entry name" value="D-isomer_DH_CS"/>
</dbReference>